<dbReference type="PROSITE" id="PS50958">
    <property type="entry name" value="SMB_2"/>
    <property type="match status" value="1"/>
</dbReference>
<evidence type="ECO:0000256" key="2">
    <source>
        <dbReference type="ARBA" id="ARBA00008455"/>
    </source>
</evidence>
<feature type="non-terminal residue" evidence="8">
    <location>
        <position position="1"/>
    </location>
</feature>
<dbReference type="FunFam" id="3.90.70.10:FF:000037">
    <property type="entry name" value="Tubulointerstitial nephritis antigen-like 1"/>
    <property type="match status" value="1"/>
</dbReference>
<evidence type="ECO:0000256" key="1">
    <source>
        <dbReference type="ARBA" id="ARBA00004613"/>
    </source>
</evidence>
<feature type="domain" description="SMB" evidence="7">
    <location>
        <begin position="48"/>
        <end position="95"/>
    </location>
</feature>
<protein>
    <submittedName>
        <fullName evidence="8">TINAL protein</fullName>
    </submittedName>
</protein>
<comment type="similarity">
    <text evidence="2">Belongs to the peptidase C1 family.</text>
</comment>
<gene>
    <name evidence="8" type="primary">Tinagl1</name>
    <name evidence="8" type="ORF">GTO95_0012008</name>
</gene>
<comment type="subcellular location">
    <subcellularLocation>
        <location evidence="1">Secreted</location>
    </subcellularLocation>
</comment>
<evidence type="ECO:0000256" key="3">
    <source>
        <dbReference type="ARBA" id="ARBA00022525"/>
    </source>
</evidence>
<feature type="chain" id="PRO_5035199271" evidence="6">
    <location>
        <begin position="20"/>
        <end position="570"/>
    </location>
</feature>
<dbReference type="GO" id="GO:0008234">
    <property type="term" value="F:cysteine-type peptidase activity"/>
    <property type="evidence" value="ECO:0007669"/>
    <property type="project" value="InterPro"/>
</dbReference>
<keyword evidence="9" id="KW-1185">Reference proteome</keyword>
<evidence type="ECO:0000313" key="8">
    <source>
        <dbReference type="EMBL" id="MBN3311593.1"/>
    </source>
</evidence>
<accession>A0A8J7NFS5</accession>
<dbReference type="InterPro" id="IPR038765">
    <property type="entry name" value="Papain-like_cys_pep_sf"/>
</dbReference>
<dbReference type="AlphaFoldDB" id="A0A8J7NFS5"/>
<dbReference type="Proteomes" id="UP000736164">
    <property type="component" value="Unassembled WGS sequence"/>
</dbReference>
<dbReference type="InterPro" id="IPR000668">
    <property type="entry name" value="Peptidase_C1A_C"/>
</dbReference>
<evidence type="ECO:0000313" key="9">
    <source>
        <dbReference type="Proteomes" id="UP000736164"/>
    </source>
</evidence>
<sequence>MRLLLITVGLLLMVEVGIAKHQVRTRRQLNNPLHSGGIQDPYGSYCKRRGGCCPGRDDQCTVPYLDTICYCDLFCNRTVSDCCPDFWRHCLGIPPPIIFKSCERNGHRFHPGATHRENCNLWSESGHSEAVLSRRRGAGQRETHCDRGNQEISCDDSLQIHCSIVQHFPLLLLQYTVANSPQQSGAVLRACNGEVMSSDPITCSRTGQWDCEQHVCLVEPDMIHAINRGNYGWYAGNYSQFWGMTLDEGIRYRLGTQLPSRSILSMNELKMNMDSSERLPPYFRAEEKWPGKIHEPLDQGNCAASWAFSTAAVASDRIAIQSMGHMTPQLSPQNIISCDTRNQGGCTWGRVDGAWWFLRRKGVVTQECYPFLAPQPGETPHCMMHSRPVGRGKRQATAHCPSAESYRNEIYQSTPPYRLSSNEKEIMKEIMDNGPVQAIMEVHEDFFVYQSGIYRHTPVSSRKAPQYRKHGTHSVRITGVILTSPASAERGSAWVALLHVFAQHCRWGEERDYNGQTRKYWIAANSWGRNWGEDGYFKITRGENECQIETFIIGVWGRVTMEDMHHHHRK</sequence>
<dbReference type="EMBL" id="JAAWVO010001118">
    <property type="protein sequence ID" value="MBN3311593.1"/>
    <property type="molecule type" value="Genomic_DNA"/>
</dbReference>
<evidence type="ECO:0000256" key="4">
    <source>
        <dbReference type="ARBA" id="ARBA00023157"/>
    </source>
</evidence>
<dbReference type="GO" id="GO:0006508">
    <property type="term" value="P:proteolysis"/>
    <property type="evidence" value="ECO:0007669"/>
    <property type="project" value="InterPro"/>
</dbReference>
<name>A0A8J7NFS5_ATRSP</name>
<dbReference type="SMART" id="SM00645">
    <property type="entry name" value="Pept_C1"/>
    <property type="match status" value="1"/>
</dbReference>
<dbReference type="Gene3D" id="3.90.70.10">
    <property type="entry name" value="Cysteine proteinases"/>
    <property type="match status" value="1"/>
</dbReference>
<keyword evidence="6" id="KW-0732">Signal</keyword>
<organism evidence="8 9">
    <name type="scientific">Atractosteus spatula</name>
    <name type="common">Alligator gar</name>
    <name type="synonym">Lepisosteus spatula</name>
    <dbReference type="NCBI Taxonomy" id="7917"/>
    <lineage>
        <taxon>Eukaryota</taxon>
        <taxon>Metazoa</taxon>
        <taxon>Chordata</taxon>
        <taxon>Craniata</taxon>
        <taxon>Vertebrata</taxon>
        <taxon>Euteleostomi</taxon>
        <taxon>Actinopterygii</taxon>
        <taxon>Neopterygii</taxon>
        <taxon>Holostei</taxon>
        <taxon>Semionotiformes</taxon>
        <taxon>Lepisosteidae</taxon>
        <taxon>Atractosteus</taxon>
    </lineage>
</organism>
<keyword evidence="5" id="KW-0325">Glycoprotein</keyword>
<feature type="non-terminal residue" evidence="8">
    <location>
        <position position="570"/>
    </location>
</feature>
<dbReference type="Pfam" id="PF00112">
    <property type="entry name" value="Peptidase_C1"/>
    <property type="match status" value="1"/>
</dbReference>
<comment type="caution">
    <text evidence="8">The sequence shown here is derived from an EMBL/GenBank/DDBJ whole genome shotgun (WGS) entry which is preliminary data.</text>
</comment>
<dbReference type="InterPro" id="IPR013128">
    <property type="entry name" value="Peptidase_C1A"/>
</dbReference>
<dbReference type="InterPro" id="IPR025661">
    <property type="entry name" value="Pept_asp_AS"/>
</dbReference>
<dbReference type="PROSITE" id="PS00640">
    <property type="entry name" value="THIOL_PROTEASE_ASN"/>
    <property type="match status" value="1"/>
</dbReference>
<dbReference type="CDD" id="cd02620">
    <property type="entry name" value="Peptidase_C1A_CathepsinB"/>
    <property type="match status" value="1"/>
</dbReference>
<keyword evidence="4" id="KW-1015">Disulfide bond</keyword>
<reference evidence="8" key="1">
    <citation type="journal article" date="2021" name="Cell">
        <title>Tracing the genetic footprints of vertebrate landing in non-teleost ray-finned fishes.</title>
        <authorList>
            <person name="Bi X."/>
            <person name="Wang K."/>
            <person name="Yang L."/>
            <person name="Pan H."/>
            <person name="Jiang H."/>
            <person name="Wei Q."/>
            <person name="Fang M."/>
            <person name="Yu H."/>
            <person name="Zhu C."/>
            <person name="Cai Y."/>
            <person name="He Y."/>
            <person name="Gan X."/>
            <person name="Zeng H."/>
            <person name="Yu D."/>
            <person name="Zhu Y."/>
            <person name="Jiang H."/>
            <person name="Qiu Q."/>
            <person name="Yang H."/>
            <person name="Zhang Y.E."/>
            <person name="Wang W."/>
            <person name="Zhu M."/>
            <person name="He S."/>
            <person name="Zhang G."/>
        </authorList>
    </citation>
    <scope>NUCLEOTIDE SEQUENCE</scope>
    <source>
        <strain evidence="8">Allg_001</strain>
    </source>
</reference>
<dbReference type="PANTHER" id="PTHR12411">
    <property type="entry name" value="CYSTEINE PROTEASE FAMILY C1-RELATED"/>
    <property type="match status" value="1"/>
</dbReference>
<dbReference type="PROSITE" id="PS00524">
    <property type="entry name" value="SMB_1"/>
    <property type="match status" value="1"/>
</dbReference>
<dbReference type="GO" id="GO:0005576">
    <property type="term" value="C:extracellular region"/>
    <property type="evidence" value="ECO:0007669"/>
    <property type="project" value="UniProtKB-SubCell"/>
</dbReference>
<proteinExistence type="inferred from homology"/>
<evidence type="ECO:0000259" key="7">
    <source>
        <dbReference type="PROSITE" id="PS50958"/>
    </source>
</evidence>
<evidence type="ECO:0000256" key="5">
    <source>
        <dbReference type="ARBA" id="ARBA00023180"/>
    </source>
</evidence>
<keyword evidence="3" id="KW-0964">Secreted</keyword>
<feature type="signal peptide" evidence="6">
    <location>
        <begin position="1"/>
        <end position="19"/>
    </location>
</feature>
<dbReference type="InterPro" id="IPR001212">
    <property type="entry name" value="Somatomedin_B_dom"/>
</dbReference>
<dbReference type="SUPFAM" id="SSF54001">
    <property type="entry name" value="Cysteine proteinases"/>
    <property type="match status" value="1"/>
</dbReference>
<evidence type="ECO:0000256" key="6">
    <source>
        <dbReference type="SAM" id="SignalP"/>
    </source>
</evidence>